<dbReference type="Proteomes" id="UP001234178">
    <property type="component" value="Unassembled WGS sequence"/>
</dbReference>
<organism evidence="1 2">
    <name type="scientific">Daphnia magna</name>
    <dbReference type="NCBI Taxonomy" id="35525"/>
    <lineage>
        <taxon>Eukaryota</taxon>
        <taxon>Metazoa</taxon>
        <taxon>Ecdysozoa</taxon>
        <taxon>Arthropoda</taxon>
        <taxon>Crustacea</taxon>
        <taxon>Branchiopoda</taxon>
        <taxon>Diplostraca</taxon>
        <taxon>Cladocera</taxon>
        <taxon>Anomopoda</taxon>
        <taxon>Daphniidae</taxon>
        <taxon>Daphnia</taxon>
    </lineage>
</organism>
<name>A0ABQ9ZW78_9CRUS</name>
<dbReference type="EMBL" id="JAOYFB010000005">
    <property type="protein sequence ID" value="KAK4017175.1"/>
    <property type="molecule type" value="Genomic_DNA"/>
</dbReference>
<evidence type="ECO:0000313" key="2">
    <source>
        <dbReference type="Proteomes" id="UP001234178"/>
    </source>
</evidence>
<protein>
    <submittedName>
        <fullName evidence="1">Uncharacterized protein</fullName>
    </submittedName>
</protein>
<proteinExistence type="predicted"/>
<sequence length="199" mass="23146">MVTTLLRIYRMLSIYFPVRNALRVDGNMDDQEKMHLLTSYKKCMQKVSREMLIKPQECARISLKDALLKGLIFSTNNEMSNSVDNLDLVQSNTTNYLLKYLLHTRQDQIEKILRNHFKADKAYLRNSFEKVIKENNSKNKKFLYIVRAFQWSSKTSKDACSPQRRKSHLCPSSSAVAAASYGEPTPSQLYKGKNYLQYI</sequence>
<accession>A0ABQ9ZW78</accession>
<gene>
    <name evidence="1" type="ORF">OUZ56_032126</name>
</gene>
<keyword evidence="2" id="KW-1185">Reference proteome</keyword>
<comment type="caution">
    <text evidence="1">The sequence shown here is derived from an EMBL/GenBank/DDBJ whole genome shotgun (WGS) entry which is preliminary data.</text>
</comment>
<reference evidence="1 2" key="1">
    <citation type="journal article" date="2023" name="Nucleic Acids Res.">
        <title>The hologenome of Daphnia magna reveals possible DNA methylation and microbiome-mediated evolution of the host genome.</title>
        <authorList>
            <person name="Chaturvedi A."/>
            <person name="Li X."/>
            <person name="Dhandapani V."/>
            <person name="Marshall H."/>
            <person name="Kissane S."/>
            <person name="Cuenca-Cambronero M."/>
            <person name="Asole G."/>
            <person name="Calvet F."/>
            <person name="Ruiz-Romero M."/>
            <person name="Marangio P."/>
            <person name="Guigo R."/>
            <person name="Rago D."/>
            <person name="Mirbahai L."/>
            <person name="Eastwood N."/>
            <person name="Colbourne J.K."/>
            <person name="Zhou J."/>
            <person name="Mallon E."/>
            <person name="Orsini L."/>
        </authorList>
    </citation>
    <scope>NUCLEOTIDE SEQUENCE [LARGE SCALE GENOMIC DNA]</scope>
    <source>
        <strain evidence="1">LRV0_1</strain>
    </source>
</reference>
<evidence type="ECO:0000313" key="1">
    <source>
        <dbReference type="EMBL" id="KAK4017175.1"/>
    </source>
</evidence>